<dbReference type="PANTHER" id="PTHR46696:SF1">
    <property type="entry name" value="CYTOCHROME P450 YJIB-RELATED"/>
    <property type="match status" value="1"/>
</dbReference>
<dbReference type="PRINTS" id="PR00359">
    <property type="entry name" value="BP450"/>
</dbReference>
<dbReference type="SUPFAM" id="SSF48264">
    <property type="entry name" value="Cytochrome P450"/>
    <property type="match status" value="1"/>
</dbReference>
<keyword evidence="2" id="KW-0349">Heme</keyword>
<organism evidence="3 4">
    <name type="scientific">Streptomyces amakusaensis</name>
    <dbReference type="NCBI Taxonomy" id="67271"/>
    <lineage>
        <taxon>Bacteria</taxon>
        <taxon>Bacillati</taxon>
        <taxon>Actinomycetota</taxon>
        <taxon>Actinomycetes</taxon>
        <taxon>Kitasatosporales</taxon>
        <taxon>Streptomycetaceae</taxon>
        <taxon>Streptomyces</taxon>
    </lineage>
</organism>
<dbReference type="InterPro" id="IPR017972">
    <property type="entry name" value="Cyt_P450_CS"/>
</dbReference>
<keyword evidence="2" id="KW-0560">Oxidoreductase</keyword>
<evidence type="ECO:0000313" key="3">
    <source>
        <dbReference type="EMBL" id="MFC5153854.1"/>
    </source>
</evidence>
<comment type="caution">
    <text evidence="3">The sequence shown here is derived from an EMBL/GenBank/DDBJ whole genome shotgun (WGS) entry which is preliminary data.</text>
</comment>
<sequence>MTVSTPVAIDPFGTDIPGETARLRALGPLVPIVLPGGIPAWAPTGYATLKTLILDPRVSRDPRRHWSLFAEIPRRPEWSWILNWVGVVNMLSAYGPDHTRLRKLIAPSFTARRTEAMRARVEAITEELLTELAAAGAGGRPVDLRSGYAHPLPLRMICELFGVPDELREATARMASTIMDTSDPSPEHTASAQEQVATVLPALIAHKSEHPGDDLTTELVRVRDQDQDGDRLSDEELLSTLLLVIGAGFETTVNLIGNAVVALLRHPAQLSAVRVGDLSWEAVIDEVLRVQPSIANLPLRFAVSDITVAGVTIPAGDAILTTYAAAGLDPEHYGPDASDFDPGRSADDHLSFGIGVHRCIGAPLARMEARTALPALFERHPALRLAVPPRELRQLPSFIGLGWQEIPVLLDPSPTEPAPRGYPQPG</sequence>
<dbReference type="Pfam" id="PF00067">
    <property type="entry name" value="p450"/>
    <property type="match status" value="2"/>
</dbReference>
<dbReference type="RefSeq" id="WP_344471728.1">
    <property type="nucleotide sequence ID" value="NZ_BAAASB010000001.1"/>
</dbReference>
<keyword evidence="2" id="KW-0408">Iron</keyword>
<dbReference type="PRINTS" id="PR00385">
    <property type="entry name" value="P450"/>
</dbReference>
<evidence type="ECO:0000313" key="4">
    <source>
        <dbReference type="Proteomes" id="UP001596160"/>
    </source>
</evidence>
<evidence type="ECO:0000256" key="1">
    <source>
        <dbReference type="ARBA" id="ARBA00010617"/>
    </source>
</evidence>
<protein>
    <submittedName>
        <fullName evidence="3">Cytochrome P450</fullName>
    </submittedName>
</protein>
<dbReference type="Proteomes" id="UP001596160">
    <property type="component" value="Unassembled WGS sequence"/>
</dbReference>
<accession>A0ABW0AQ44</accession>
<dbReference type="CDD" id="cd11029">
    <property type="entry name" value="CYP107-like"/>
    <property type="match status" value="1"/>
</dbReference>
<dbReference type="InterPro" id="IPR002397">
    <property type="entry name" value="Cyt_P450_B"/>
</dbReference>
<keyword evidence="2" id="KW-0479">Metal-binding</keyword>
<dbReference type="PROSITE" id="PS00086">
    <property type="entry name" value="CYTOCHROME_P450"/>
    <property type="match status" value="1"/>
</dbReference>
<name>A0ABW0AQ44_9ACTN</name>
<keyword evidence="4" id="KW-1185">Reference proteome</keyword>
<gene>
    <name evidence="3" type="ORF">ACFPRH_19150</name>
</gene>
<dbReference type="Gene3D" id="1.10.630.10">
    <property type="entry name" value="Cytochrome P450"/>
    <property type="match status" value="1"/>
</dbReference>
<dbReference type="InterPro" id="IPR001128">
    <property type="entry name" value="Cyt_P450"/>
</dbReference>
<comment type="similarity">
    <text evidence="1 2">Belongs to the cytochrome P450 family.</text>
</comment>
<dbReference type="EMBL" id="JBHSKP010000011">
    <property type="protein sequence ID" value="MFC5153854.1"/>
    <property type="molecule type" value="Genomic_DNA"/>
</dbReference>
<proteinExistence type="inferred from homology"/>
<dbReference type="PANTHER" id="PTHR46696">
    <property type="entry name" value="P450, PUTATIVE (EUROFUNG)-RELATED"/>
    <property type="match status" value="1"/>
</dbReference>
<keyword evidence="2" id="KW-0503">Monooxygenase</keyword>
<dbReference type="InterPro" id="IPR036396">
    <property type="entry name" value="Cyt_P450_sf"/>
</dbReference>
<evidence type="ECO:0000256" key="2">
    <source>
        <dbReference type="RuleBase" id="RU000461"/>
    </source>
</evidence>
<reference evidence="4" key="1">
    <citation type="journal article" date="2019" name="Int. J. Syst. Evol. Microbiol.">
        <title>The Global Catalogue of Microorganisms (GCM) 10K type strain sequencing project: providing services to taxonomists for standard genome sequencing and annotation.</title>
        <authorList>
            <consortium name="The Broad Institute Genomics Platform"/>
            <consortium name="The Broad Institute Genome Sequencing Center for Infectious Disease"/>
            <person name="Wu L."/>
            <person name="Ma J."/>
        </authorList>
    </citation>
    <scope>NUCLEOTIDE SEQUENCE [LARGE SCALE GENOMIC DNA]</scope>
    <source>
        <strain evidence="4">PCU 266</strain>
    </source>
</reference>